<dbReference type="EMBL" id="BSRI01000002">
    <property type="protein sequence ID" value="GLV61072.1"/>
    <property type="molecule type" value="Genomic_DNA"/>
</dbReference>
<comment type="caution">
    <text evidence="1">The sequence shown here is derived from an EMBL/GenBank/DDBJ whole genome shotgun (WGS) entry which is preliminary data.</text>
</comment>
<gene>
    <name evidence="1" type="ORF">KDH_78890</name>
</gene>
<organism evidence="1 2">
    <name type="scientific">Dictyobacter halimunensis</name>
    <dbReference type="NCBI Taxonomy" id="3026934"/>
    <lineage>
        <taxon>Bacteria</taxon>
        <taxon>Bacillati</taxon>
        <taxon>Chloroflexota</taxon>
        <taxon>Ktedonobacteria</taxon>
        <taxon>Ktedonobacterales</taxon>
        <taxon>Dictyobacteraceae</taxon>
        <taxon>Dictyobacter</taxon>
    </lineage>
</organism>
<dbReference type="RefSeq" id="WP_338258355.1">
    <property type="nucleotide sequence ID" value="NZ_BSRI01000002.1"/>
</dbReference>
<dbReference type="Pfam" id="PF01547">
    <property type="entry name" value="SBP_bac_1"/>
    <property type="match status" value="1"/>
</dbReference>
<dbReference type="InterPro" id="IPR050490">
    <property type="entry name" value="Bact_solute-bd_prot1"/>
</dbReference>
<proteinExistence type="predicted"/>
<keyword evidence="2" id="KW-1185">Reference proteome</keyword>
<name>A0ABQ6G683_9CHLR</name>
<accession>A0ABQ6G683</accession>
<dbReference type="PANTHER" id="PTHR43649:SF12">
    <property type="entry name" value="DIACETYLCHITOBIOSE BINDING PROTEIN DASA"/>
    <property type="match status" value="1"/>
</dbReference>
<dbReference type="PANTHER" id="PTHR43649">
    <property type="entry name" value="ARABINOSE-BINDING PROTEIN-RELATED"/>
    <property type="match status" value="1"/>
</dbReference>
<dbReference type="InterPro" id="IPR006059">
    <property type="entry name" value="SBP"/>
</dbReference>
<reference evidence="1 2" key="1">
    <citation type="submission" date="2023-02" db="EMBL/GenBank/DDBJ databases">
        <title>Dictyobacter halimunensis sp. nov., a new member of the class Ktedonobacteria from forest soil in a geothermal area.</title>
        <authorList>
            <person name="Rachmania M.K."/>
            <person name="Ningsih F."/>
            <person name="Sakai Y."/>
            <person name="Yabe S."/>
            <person name="Yokota A."/>
            <person name="Sjamsuridzal W."/>
        </authorList>
    </citation>
    <scope>NUCLEOTIDE SEQUENCE [LARGE SCALE GENOMIC DNA]</scope>
    <source>
        <strain evidence="1 2">S3.2.2.5</strain>
    </source>
</reference>
<dbReference type="Proteomes" id="UP001344906">
    <property type="component" value="Unassembled WGS sequence"/>
</dbReference>
<evidence type="ECO:0000313" key="2">
    <source>
        <dbReference type="Proteomes" id="UP001344906"/>
    </source>
</evidence>
<protein>
    <submittedName>
        <fullName evidence="1">ABC transporter substrate-binding protein</fullName>
    </submittedName>
</protein>
<evidence type="ECO:0000313" key="1">
    <source>
        <dbReference type="EMBL" id="GLV61072.1"/>
    </source>
</evidence>
<dbReference type="Gene3D" id="3.40.190.10">
    <property type="entry name" value="Periplasmic binding protein-like II"/>
    <property type="match status" value="2"/>
</dbReference>
<dbReference type="SUPFAM" id="SSF53850">
    <property type="entry name" value="Periplasmic binding protein-like II"/>
    <property type="match status" value="1"/>
</dbReference>
<sequence>MVTGDKTLLRLVGRSFVGFEQALAEQAAAFEQAHPGVKVELTFRDPQALYESTIARAELASGAIDVTLTLTDWLPEAMQRDLLVALDPLLAQDPPEGWPDGWSPSLRGLQRDAGGQTYALPYHDGPMMFIYRRDLFEDPREQADFQARYGQDLRPPETWSDYLKIAQFFTRPEQDLYGAVAAGLNDAHNNVYDFMIHTWSRGGRLLDDQGLPIFHEPIAIEALQFHVDLFNRYKVVPPEAKELDSVASGAYYASGRAAMMVNWCGFATMAEVPGQSSVVGKNGLGLIPRGDSAQGVHTSINVYWVLAVAAGSAQKELAYEFLRSTASPALDKITALNGCIATRYSTWRDPDILRQFPVYATIEAVHKSVDSPPPIPQWPAITEILNVGIDDALHQRKSVEEALTWASTQARQLMEAR</sequence>